<organism evidence="13 14">
    <name type="scientific">Exophiala mesophila</name>
    <name type="common">Black yeast-like fungus</name>
    <dbReference type="NCBI Taxonomy" id="212818"/>
    <lineage>
        <taxon>Eukaryota</taxon>
        <taxon>Fungi</taxon>
        <taxon>Dikarya</taxon>
        <taxon>Ascomycota</taxon>
        <taxon>Pezizomycotina</taxon>
        <taxon>Eurotiomycetes</taxon>
        <taxon>Chaetothyriomycetidae</taxon>
        <taxon>Chaetothyriales</taxon>
        <taxon>Herpotrichiellaceae</taxon>
        <taxon>Exophiala</taxon>
    </lineage>
</organism>
<reference evidence="13 14" key="1">
    <citation type="submission" date="2017-03" db="EMBL/GenBank/DDBJ databases">
        <title>Genomes of endolithic fungi from Antarctica.</title>
        <authorList>
            <person name="Coleine C."/>
            <person name="Masonjones S."/>
            <person name="Stajich J.E."/>
        </authorList>
    </citation>
    <scope>NUCLEOTIDE SEQUENCE [LARGE SCALE GENOMIC DNA]</scope>
    <source>
        <strain evidence="13 14">CCFEE 6314</strain>
    </source>
</reference>
<keyword evidence="6" id="KW-0809">Transit peptide</keyword>
<keyword evidence="5 11" id="KW-0999">Mitochondrion inner membrane</keyword>
<dbReference type="EMBL" id="NAJM01000077">
    <property type="protein sequence ID" value="RVX65851.1"/>
    <property type="molecule type" value="Genomic_DNA"/>
</dbReference>
<feature type="compositionally biased region" description="Polar residues" evidence="12">
    <location>
        <begin position="60"/>
        <end position="69"/>
    </location>
</feature>
<comment type="similarity">
    <text evidence="2 11">Belongs to the TIM21 family.</text>
</comment>
<feature type="compositionally biased region" description="Low complexity" evidence="12">
    <location>
        <begin position="89"/>
        <end position="100"/>
    </location>
</feature>
<keyword evidence="4 11" id="KW-0812">Transmembrane</keyword>
<feature type="region of interest" description="Disordered" evidence="12">
    <location>
        <begin position="28"/>
        <end position="111"/>
    </location>
</feature>
<comment type="subunit">
    <text evidence="11">Component of the TIM23 complex.</text>
</comment>
<keyword evidence="11" id="KW-0811">Translocation</keyword>
<name>A0A438MRI0_EXOME</name>
<proteinExistence type="inferred from homology"/>
<dbReference type="AlphaFoldDB" id="A0A438MRI0"/>
<evidence type="ECO:0000256" key="6">
    <source>
        <dbReference type="ARBA" id="ARBA00022946"/>
    </source>
</evidence>
<comment type="caution">
    <text evidence="13">The sequence shown here is derived from an EMBL/GenBank/DDBJ whole genome shotgun (WGS) entry which is preliminary data.</text>
</comment>
<evidence type="ECO:0000313" key="14">
    <source>
        <dbReference type="Proteomes" id="UP000288859"/>
    </source>
</evidence>
<evidence type="ECO:0000256" key="3">
    <source>
        <dbReference type="ARBA" id="ARBA00020726"/>
    </source>
</evidence>
<evidence type="ECO:0000256" key="4">
    <source>
        <dbReference type="ARBA" id="ARBA00022692"/>
    </source>
</evidence>
<keyword evidence="9 11" id="KW-0472">Membrane</keyword>
<keyword evidence="8 11" id="KW-0496">Mitochondrion</keyword>
<evidence type="ECO:0000256" key="11">
    <source>
        <dbReference type="RuleBase" id="RU367142"/>
    </source>
</evidence>
<evidence type="ECO:0000256" key="2">
    <source>
        <dbReference type="ARBA" id="ARBA00010867"/>
    </source>
</evidence>
<dbReference type="GO" id="GO:0030150">
    <property type="term" value="P:protein import into mitochondrial matrix"/>
    <property type="evidence" value="ECO:0007669"/>
    <property type="project" value="UniProtKB-UniRule"/>
</dbReference>
<dbReference type="GO" id="GO:0005744">
    <property type="term" value="C:TIM23 mitochondrial import inner membrane translocase complex"/>
    <property type="evidence" value="ECO:0007669"/>
    <property type="project" value="UniProtKB-UniRule"/>
</dbReference>
<evidence type="ECO:0000256" key="9">
    <source>
        <dbReference type="ARBA" id="ARBA00023136"/>
    </source>
</evidence>
<keyword evidence="11" id="KW-0653">Protein transport</keyword>
<comment type="subcellular location">
    <subcellularLocation>
        <location evidence="1 11">Mitochondrion inner membrane</location>
        <topology evidence="1 11">Single-pass membrane protein</topology>
    </subcellularLocation>
</comment>
<protein>
    <recommendedName>
        <fullName evidence="3 11">Mitochondrial import inner membrane translocase subunit Tim21</fullName>
    </recommendedName>
</protein>
<sequence length="290" mass="31867">MATIAASHAQVQAHAFQTACRSRIRTALDRSRAQHRLSSSSSSSSSSSISPPRTRPNHASRLTPSTSPTFKPRHVASSPFNAHRTWRQASTNSSTSSSASPGTHRRAITVTSDDGRYNWSELSRGEKAARGTQQTFNFLLVSVGAVATLTVFYLLYTELFAPDSVTIQFNQAVSRIKAHPEARALLGPSSKIKAYGEPTSNKWARARPLAHNSEVDRFGTQHFRMHFNVEGPEGRGVVNVHMTKPRGGDVLEYEVLSLNVPGKQTVFVENREAERGVKGKVGKIFGVQWR</sequence>
<dbReference type="Proteomes" id="UP000288859">
    <property type="component" value="Unassembled WGS sequence"/>
</dbReference>
<evidence type="ECO:0000256" key="5">
    <source>
        <dbReference type="ARBA" id="ARBA00022792"/>
    </source>
</evidence>
<evidence type="ECO:0000256" key="12">
    <source>
        <dbReference type="SAM" id="MobiDB-lite"/>
    </source>
</evidence>
<dbReference type="FunFam" id="3.10.450.320:FF:000002">
    <property type="entry name" value="Mitochondrial import inner membrane translocase subunit tim21"/>
    <property type="match status" value="1"/>
</dbReference>
<feature type="transmembrane region" description="Helical" evidence="11">
    <location>
        <begin position="136"/>
        <end position="156"/>
    </location>
</feature>
<gene>
    <name evidence="13" type="ORF">B0A52_10308</name>
</gene>
<dbReference type="OrthoDB" id="436405at2759"/>
<dbReference type="InterPro" id="IPR013261">
    <property type="entry name" value="Tim21"/>
</dbReference>
<dbReference type="PANTHER" id="PTHR13032:SF6">
    <property type="entry name" value="MITOCHONDRIAL IMPORT INNER MEMBRANE TRANSLOCASE SUBUNIT TIM21"/>
    <property type="match status" value="1"/>
</dbReference>
<keyword evidence="11" id="KW-0813">Transport</keyword>
<keyword evidence="7 11" id="KW-1133">Transmembrane helix</keyword>
<evidence type="ECO:0000256" key="8">
    <source>
        <dbReference type="ARBA" id="ARBA00023128"/>
    </source>
</evidence>
<comment type="function">
    <text evidence="10">Essential component of the TIM23 complex, a complex that mediates the translocation of transit peptide-containing proteins across the mitochondrial inner membrane. Required to keep the TOM and the TIM23 complexes in close contact. At some point, it is released from the TOM23 complex to allow protein translocation into the mitochondrial matrix.</text>
</comment>
<dbReference type="Pfam" id="PF08294">
    <property type="entry name" value="TIM21"/>
    <property type="match status" value="1"/>
</dbReference>
<evidence type="ECO:0000256" key="10">
    <source>
        <dbReference type="ARBA" id="ARBA00060204"/>
    </source>
</evidence>
<dbReference type="InterPro" id="IPR038552">
    <property type="entry name" value="Tim21_IMS_sf"/>
</dbReference>
<accession>A0A438MRI0</accession>
<evidence type="ECO:0000313" key="13">
    <source>
        <dbReference type="EMBL" id="RVX65851.1"/>
    </source>
</evidence>
<feature type="compositionally biased region" description="Low complexity" evidence="12">
    <location>
        <begin position="38"/>
        <end position="50"/>
    </location>
</feature>
<dbReference type="PANTHER" id="PTHR13032">
    <property type="entry name" value="MITOCHONDRIAL IMPORT INNER MEMBRANE TRANSLOCASE SUBUNIT TIM21"/>
    <property type="match status" value="1"/>
</dbReference>
<dbReference type="Gene3D" id="3.10.450.320">
    <property type="entry name" value="Mitochondrial import inner membrane translocase subunit Tim21"/>
    <property type="match status" value="1"/>
</dbReference>
<evidence type="ECO:0000256" key="7">
    <source>
        <dbReference type="ARBA" id="ARBA00022989"/>
    </source>
</evidence>
<evidence type="ECO:0000256" key="1">
    <source>
        <dbReference type="ARBA" id="ARBA00004434"/>
    </source>
</evidence>
<dbReference type="VEuPathDB" id="FungiDB:PV10_01318"/>